<name>A0ABQ9X3I8_9EUKA</name>
<proteinExistence type="predicted"/>
<evidence type="ECO:0000313" key="4">
    <source>
        <dbReference type="Proteomes" id="UP001281761"/>
    </source>
</evidence>
<keyword evidence="4" id="KW-1185">Reference proteome</keyword>
<dbReference type="Pfam" id="PF07714">
    <property type="entry name" value="PK_Tyr_Ser-Thr"/>
    <property type="match status" value="1"/>
</dbReference>
<dbReference type="EMBL" id="JARBJD010000268">
    <property type="protein sequence ID" value="KAK2945221.1"/>
    <property type="molecule type" value="Genomic_DNA"/>
</dbReference>
<evidence type="ECO:0000256" key="1">
    <source>
        <dbReference type="SAM" id="MobiDB-lite"/>
    </source>
</evidence>
<dbReference type="SUPFAM" id="SSF56112">
    <property type="entry name" value="Protein kinase-like (PK-like)"/>
    <property type="match status" value="1"/>
</dbReference>
<evidence type="ECO:0000259" key="2">
    <source>
        <dbReference type="PROSITE" id="PS50011"/>
    </source>
</evidence>
<comment type="caution">
    <text evidence="3">The sequence shown here is derived from an EMBL/GenBank/DDBJ whole genome shotgun (WGS) entry which is preliminary data.</text>
</comment>
<dbReference type="Proteomes" id="UP001281761">
    <property type="component" value="Unassembled WGS sequence"/>
</dbReference>
<feature type="compositionally biased region" description="Polar residues" evidence="1">
    <location>
        <begin position="17"/>
        <end position="28"/>
    </location>
</feature>
<dbReference type="Gene3D" id="1.10.510.10">
    <property type="entry name" value="Transferase(Phosphotransferase) domain 1"/>
    <property type="match status" value="1"/>
</dbReference>
<dbReference type="InterPro" id="IPR000719">
    <property type="entry name" value="Prot_kinase_dom"/>
</dbReference>
<feature type="domain" description="Protein kinase" evidence="2">
    <location>
        <begin position="1"/>
        <end position="172"/>
    </location>
</feature>
<feature type="region of interest" description="Disordered" evidence="1">
    <location>
        <begin position="1"/>
        <end position="78"/>
    </location>
</feature>
<gene>
    <name evidence="3" type="ORF">BLNAU_19861</name>
</gene>
<dbReference type="PROSITE" id="PS50011">
    <property type="entry name" value="PROTEIN_KINASE_DOM"/>
    <property type="match status" value="1"/>
</dbReference>
<feature type="compositionally biased region" description="Basic and acidic residues" evidence="1">
    <location>
        <begin position="48"/>
        <end position="66"/>
    </location>
</feature>
<dbReference type="InterPro" id="IPR001245">
    <property type="entry name" value="Ser-Thr/Tyr_kinase_cat_dom"/>
</dbReference>
<reference evidence="3 4" key="1">
    <citation type="journal article" date="2022" name="bioRxiv">
        <title>Genomics of Preaxostyla Flagellates Illuminates Evolutionary Transitions and the Path Towards Mitochondrial Loss.</title>
        <authorList>
            <person name="Novak L.V.F."/>
            <person name="Treitli S.C."/>
            <person name="Pyrih J."/>
            <person name="Halakuc P."/>
            <person name="Pipaliya S.V."/>
            <person name="Vacek V."/>
            <person name="Brzon O."/>
            <person name="Soukal P."/>
            <person name="Eme L."/>
            <person name="Dacks J.B."/>
            <person name="Karnkowska A."/>
            <person name="Elias M."/>
            <person name="Hampl V."/>
        </authorList>
    </citation>
    <scope>NUCLEOTIDE SEQUENCE [LARGE SCALE GENOMIC DNA]</scope>
    <source>
        <strain evidence="3">NAU3</strain>
        <tissue evidence="3">Gut</tissue>
    </source>
</reference>
<dbReference type="InterPro" id="IPR011009">
    <property type="entry name" value="Kinase-like_dom_sf"/>
</dbReference>
<sequence>MPRLSIQMNRAPIASFGGQSNANRSTAIESVLPEDSRSMNVNNENADGMDRAAKLAREKEDQEDQRWQAPEQEGNTSIPSCDLEKVTVFRLGLVLWEMETGQVPFRETDGVNAGRQLRAGVKPNMESVQNKDMQELLLKCLELQPIDRITLDNVISSLNSIPDDPVPAQQLFGS</sequence>
<evidence type="ECO:0000313" key="3">
    <source>
        <dbReference type="EMBL" id="KAK2945221.1"/>
    </source>
</evidence>
<organism evidence="3 4">
    <name type="scientific">Blattamonas nauphoetae</name>
    <dbReference type="NCBI Taxonomy" id="2049346"/>
    <lineage>
        <taxon>Eukaryota</taxon>
        <taxon>Metamonada</taxon>
        <taxon>Preaxostyla</taxon>
        <taxon>Oxymonadida</taxon>
        <taxon>Blattamonas</taxon>
    </lineage>
</organism>
<protein>
    <recommendedName>
        <fullName evidence="2">Protein kinase domain-containing protein</fullName>
    </recommendedName>
</protein>
<accession>A0ABQ9X3I8</accession>